<evidence type="ECO:0000256" key="4">
    <source>
        <dbReference type="ARBA" id="ARBA00011738"/>
    </source>
</evidence>
<dbReference type="InterPro" id="IPR000999">
    <property type="entry name" value="RNase_III_dom"/>
</dbReference>
<feature type="domain" description="DRBM" evidence="16">
    <location>
        <begin position="153"/>
        <end position="223"/>
    </location>
</feature>
<dbReference type="InterPro" id="IPR036389">
    <property type="entry name" value="RNase_III_sf"/>
</dbReference>
<dbReference type="GO" id="GO:0008033">
    <property type="term" value="P:tRNA processing"/>
    <property type="evidence" value="ECO:0007669"/>
    <property type="project" value="UniProtKB-KW"/>
</dbReference>
<accession>A0ABD8F902</accession>
<evidence type="ECO:0000256" key="13">
    <source>
        <dbReference type="ARBA" id="ARBA00022842"/>
    </source>
</evidence>
<keyword evidence="15" id="KW-0699">rRNA-binding</keyword>
<dbReference type="Gene3D" id="1.10.1520.10">
    <property type="entry name" value="Ribonuclease III domain"/>
    <property type="match status" value="1"/>
</dbReference>
<dbReference type="GO" id="GO:0042802">
    <property type="term" value="F:identical protein binding"/>
    <property type="evidence" value="ECO:0007669"/>
    <property type="project" value="UniProtKB-ARBA"/>
</dbReference>
<dbReference type="PANTHER" id="PTHR11207:SF0">
    <property type="entry name" value="RIBONUCLEASE 3"/>
    <property type="match status" value="1"/>
</dbReference>
<dbReference type="AlphaFoldDB" id="A0ABD8F902"/>
<name>A0ABD8F902_9BURK</name>
<evidence type="ECO:0000256" key="12">
    <source>
        <dbReference type="ARBA" id="ARBA00022801"/>
    </source>
</evidence>
<evidence type="ECO:0000256" key="14">
    <source>
        <dbReference type="ARBA" id="ARBA00022884"/>
    </source>
</evidence>
<dbReference type="NCBIfam" id="TIGR02191">
    <property type="entry name" value="RNaseIII"/>
    <property type="match status" value="1"/>
</dbReference>
<keyword evidence="13 15" id="KW-0460">Magnesium</keyword>
<protein>
    <recommendedName>
        <fullName evidence="15">Ribonuclease 3</fullName>
        <ecNumber evidence="15">3.1.26.3</ecNumber>
    </recommendedName>
    <alternativeName>
        <fullName evidence="15">Ribonuclease III</fullName>
        <shortName evidence="15">RNase III</shortName>
    </alternativeName>
</protein>
<dbReference type="SMART" id="SM00358">
    <property type="entry name" value="DSRM"/>
    <property type="match status" value="1"/>
</dbReference>
<evidence type="ECO:0000313" key="19">
    <source>
        <dbReference type="RefSeq" id="WP_034412329.1"/>
    </source>
</evidence>
<dbReference type="Pfam" id="PF14622">
    <property type="entry name" value="Ribonucleas_3_3"/>
    <property type="match status" value="1"/>
</dbReference>
<dbReference type="GO" id="GO:0019843">
    <property type="term" value="F:rRNA binding"/>
    <property type="evidence" value="ECO:0007669"/>
    <property type="project" value="UniProtKB-KW"/>
</dbReference>
<dbReference type="PANTHER" id="PTHR11207">
    <property type="entry name" value="RIBONUCLEASE III"/>
    <property type="match status" value="1"/>
</dbReference>
<feature type="active site" evidence="15">
    <location>
        <position position="115"/>
    </location>
</feature>
<dbReference type="FunFam" id="3.30.160.20:FF:000003">
    <property type="entry name" value="Ribonuclease 3"/>
    <property type="match status" value="1"/>
</dbReference>
<dbReference type="Pfam" id="PF00035">
    <property type="entry name" value="dsrm"/>
    <property type="match status" value="1"/>
</dbReference>
<dbReference type="RefSeq" id="WP_034412329.1">
    <property type="nucleotide sequence ID" value="NZ_KI519499.1"/>
</dbReference>
<dbReference type="Proteomes" id="UP000675920">
    <property type="component" value="Unplaced"/>
</dbReference>
<feature type="active site" evidence="15">
    <location>
        <position position="43"/>
    </location>
</feature>
<dbReference type="HAMAP" id="MF_00104">
    <property type="entry name" value="RNase_III"/>
    <property type="match status" value="1"/>
</dbReference>
<evidence type="ECO:0000256" key="1">
    <source>
        <dbReference type="ARBA" id="ARBA00000109"/>
    </source>
</evidence>
<keyword evidence="6 15" id="KW-0698">rRNA processing</keyword>
<comment type="cofactor">
    <cofactor evidence="15">
        <name>Mg(2+)</name>
        <dbReference type="ChEBI" id="CHEBI:18420"/>
    </cofactor>
</comment>
<dbReference type="InterPro" id="IPR014720">
    <property type="entry name" value="dsRBD_dom"/>
</dbReference>
<dbReference type="PROSITE" id="PS00517">
    <property type="entry name" value="RNASE_3_1"/>
    <property type="match status" value="1"/>
</dbReference>
<keyword evidence="14 15" id="KW-0694">RNA-binding</keyword>
<feature type="binding site" evidence="15">
    <location>
        <position position="115"/>
    </location>
    <ligand>
        <name>Mg(2+)</name>
        <dbReference type="ChEBI" id="CHEBI:18420"/>
    </ligand>
</feature>
<comment type="subunit">
    <text evidence="4 15">Homodimer.</text>
</comment>
<reference evidence="19" key="2">
    <citation type="journal article" date="2013" name="Annu. Rev. Genet.">
        <title>RNase III: Genetics and function; structure and mechanism.</title>
        <authorList>
            <person name="Court D.L."/>
            <person name="Gan J."/>
            <person name="Liang Y.H."/>
            <person name="Shaw G.X."/>
            <person name="Tropea J.E."/>
            <person name="Costantino N."/>
            <person name="Waugh D.S."/>
            <person name="Ji X."/>
        </authorList>
    </citation>
    <scope>NUCLEOTIDE SEQUENCE</scope>
</reference>
<feature type="binding site" evidence="15">
    <location>
        <position position="112"/>
    </location>
    <ligand>
        <name>Mg(2+)</name>
        <dbReference type="ChEBI" id="CHEBI:18420"/>
    </ligand>
</feature>
<dbReference type="GO" id="GO:0006364">
    <property type="term" value="P:rRNA processing"/>
    <property type="evidence" value="ECO:0007669"/>
    <property type="project" value="UniProtKB-UniRule"/>
</dbReference>
<dbReference type="GO" id="GO:0004525">
    <property type="term" value="F:ribonuclease III activity"/>
    <property type="evidence" value="ECO:0007669"/>
    <property type="project" value="UniProtKB-UniRule"/>
</dbReference>
<keyword evidence="10 15" id="KW-0479">Metal-binding</keyword>
<evidence type="ECO:0000256" key="3">
    <source>
        <dbReference type="ARBA" id="ARBA00010183"/>
    </source>
</evidence>
<keyword evidence="7 15" id="KW-0507">mRNA processing</keyword>
<dbReference type="PROSITE" id="PS50142">
    <property type="entry name" value="RNASE_3_2"/>
    <property type="match status" value="1"/>
</dbReference>
<dbReference type="PROSITE" id="PS50137">
    <property type="entry name" value="DS_RBD"/>
    <property type="match status" value="1"/>
</dbReference>
<evidence type="ECO:0000256" key="9">
    <source>
        <dbReference type="ARBA" id="ARBA00022722"/>
    </source>
</evidence>
<evidence type="ECO:0000256" key="7">
    <source>
        <dbReference type="ARBA" id="ARBA00022664"/>
    </source>
</evidence>
<comment type="catalytic activity">
    <reaction evidence="1 15">
        <text>Endonucleolytic cleavage to 5'-phosphomonoester.</text>
        <dbReference type="EC" id="3.1.26.3"/>
    </reaction>
</comment>
<gene>
    <name evidence="15 19" type="primary">rnc</name>
</gene>
<evidence type="ECO:0000256" key="11">
    <source>
        <dbReference type="ARBA" id="ARBA00022759"/>
    </source>
</evidence>
<evidence type="ECO:0000256" key="5">
    <source>
        <dbReference type="ARBA" id="ARBA00022490"/>
    </source>
</evidence>
<dbReference type="SMART" id="SM00535">
    <property type="entry name" value="RIBOc"/>
    <property type="match status" value="1"/>
</dbReference>
<organism evidence="18 19">
    <name type="scientific">Derxia gummosa DSM 723</name>
    <dbReference type="NCBI Taxonomy" id="1121388"/>
    <lineage>
        <taxon>Bacteria</taxon>
        <taxon>Pseudomonadati</taxon>
        <taxon>Pseudomonadota</taxon>
        <taxon>Betaproteobacteria</taxon>
        <taxon>Burkholderiales</taxon>
        <taxon>Alcaligenaceae</taxon>
        <taxon>Derxia</taxon>
    </lineage>
</organism>
<feature type="binding site" evidence="15">
    <location>
        <position position="39"/>
    </location>
    <ligand>
        <name>Mg(2+)</name>
        <dbReference type="ChEBI" id="CHEBI:18420"/>
    </ligand>
</feature>
<dbReference type="Gene3D" id="3.30.160.20">
    <property type="match status" value="1"/>
</dbReference>
<reference evidence="19" key="1">
    <citation type="journal article" date="2010" name="Biochemistry">
        <title>Thermotoga maritima ribonuclease III. Characterization of thermostable biochemical behavior and analysis of conserved base pairs that function as reactivity epitopes for the Thermotoga 23S rRNA precursor.</title>
        <authorList>
            <person name="Nathania L."/>
            <person name="Nicholson A.W."/>
        </authorList>
    </citation>
    <scope>NUCLEOTIDE SEQUENCE</scope>
</reference>
<evidence type="ECO:0000256" key="2">
    <source>
        <dbReference type="ARBA" id="ARBA00004496"/>
    </source>
</evidence>
<dbReference type="GO" id="GO:0046872">
    <property type="term" value="F:metal ion binding"/>
    <property type="evidence" value="ECO:0007669"/>
    <property type="project" value="UniProtKB-KW"/>
</dbReference>
<dbReference type="CDD" id="cd10845">
    <property type="entry name" value="DSRM_RNAse_III_family"/>
    <property type="match status" value="1"/>
</dbReference>
<dbReference type="CDD" id="cd00593">
    <property type="entry name" value="RIBOc"/>
    <property type="match status" value="1"/>
</dbReference>
<dbReference type="SUPFAM" id="SSF69065">
    <property type="entry name" value="RNase III domain-like"/>
    <property type="match status" value="1"/>
</dbReference>
<keyword evidence="8 15" id="KW-0819">tRNA processing</keyword>
<evidence type="ECO:0000259" key="17">
    <source>
        <dbReference type="PROSITE" id="PS50142"/>
    </source>
</evidence>
<dbReference type="GO" id="GO:0006397">
    <property type="term" value="P:mRNA processing"/>
    <property type="evidence" value="ECO:0007669"/>
    <property type="project" value="UniProtKB-UniRule"/>
</dbReference>
<dbReference type="InterPro" id="IPR011907">
    <property type="entry name" value="RNase_III"/>
</dbReference>
<evidence type="ECO:0000256" key="15">
    <source>
        <dbReference type="HAMAP-Rule" id="MF_00104"/>
    </source>
</evidence>
<keyword evidence="12 15" id="KW-0378">Hydrolase</keyword>
<keyword evidence="18" id="KW-1185">Reference proteome</keyword>
<dbReference type="GO" id="GO:0005737">
    <property type="term" value="C:cytoplasm"/>
    <property type="evidence" value="ECO:0007669"/>
    <property type="project" value="UniProtKB-SubCell"/>
</dbReference>
<dbReference type="FunFam" id="1.10.1520.10:FF:000001">
    <property type="entry name" value="Ribonuclease 3"/>
    <property type="match status" value="1"/>
</dbReference>
<evidence type="ECO:0000256" key="6">
    <source>
        <dbReference type="ARBA" id="ARBA00022552"/>
    </source>
</evidence>
<dbReference type="SUPFAM" id="SSF54768">
    <property type="entry name" value="dsRNA-binding domain-like"/>
    <property type="match status" value="1"/>
</dbReference>
<dbReference type="EC" id="3.1.26.3" evidence="15"/>
<comment type="subcellular location">
    <subcellularLocation>
        <location evidence="2 15">Cytoplasm</location>
    </subcellularLocation>
</comment>
<comment type="function">
    <text evidence="15">Digests double-stranded RNA. Involved in the processing of primary rRNA transcript to yield the immediate precursors to the large and small rRNAs (23S and 16S). Processes some mRNAs, and tRNAs when they are encoded in the rRNA operon. Processes pre-crRNA and tracrRNA of type II CRISPR loci if present in the organism.</text>
</comment>
<reference evidence="19" key="3">
    <citation type="submission" date="2025-08" db="UniProtKB">
        <authorList>
            <consortium name="RefSeq"/>
        </authorList>
    </citation>
    <scope>IDENTIFICATION</scope>
</reference>
<evidence type="ECO:0000256" key="8">
    <source>
        <dbReference type="ARBA" id="ARBA00022694"/>
    </source>
</evidence>
<sequence>MFDPRLFAKPLGHEFANPALLVQALTHRSFAAEHNERLEFLGDAVLSCAIAKLLFGHYRSIDEGDLSRVRSNLVRQEALAEIGQKLGLSQYLRLGEGELRSGGATRPSIVADALEAVFGAVLLDAGFDVAYAVIERLYQPLIAQLGEAAIRKDAKTELQEQLQGRHLPLPVYKVLATHGAAHEQQFEVECAIAKLQLRAVGTGANRRAAEQDAARQVLEQLAAALPDGRVRTRRAGVAGERRKS</sequence>
<evidence type="ECO:0000256" key="10">
    <source>
        <dbReference type="ARBA" id="ARBA00022723"/>
    </source>
</evidence>
<proteinExistence type="inferred from homology"/>
<keyword evidence="11 15" id="KW-0255">Endonuclease</keyword>
<feature type="domain" description="RNase III" evidence="17">
    <location>
        <begin position="4"/>
        <end position="126"/>
    </location>
</feature>
<evidence type="ECO:0000313" key="18">
    <source>
        <dbReference type="Proteomes" id="UP000675920"/>
    </source>
</evidence>
<comment type="similarity">
    <text evidence="3">Belongs to the ribonuclease III family.</text>
</comment>
<keyword evidence="5 15" id="KW-0963">Cytoplasm</keyword>
<evidence type="ECO:0000259" key="16">
    <source>
        <dbReference type="PROSITE" id="PS50137"/>
    </source>
</evidence>
<keyword evidence="9 15" id="KW-0540">Nuclease</keyword>